<dbReference type="AlphaFoldDB" id="B6IJS7"/>
<gene>
    <name evidence="1" type="ORF">CBG27985</name>
    <name evidence="1" type="ORF">CBG_27985</name>
</gene>
<reference evidence="1 2" key="1">
    <citation type="journal article" date="2003" name="PLoS Biol.">
        <title>The genome sequence of Caenorhabditis briggsae: a platform for comparative genomics.</title>
        <authorList>
            <person name="Stein L.D."/>
            <person name="Bao Z."/>
            <person name="Blasiar D."/>
            <person name="Blumenthal T."/>
            <person name="Brent M.R."/>
            <person name="Chen N."/>
            <person name="Chinwalla A."/>
            <person name="Clarke L."/>
            <person name="Clee C."/>
            <person name="Coghlan A."/>
            <person name="Coulson A."/>
            <person name="D'Eustachio P."/>
            <person name="Fitch D.H."/>
            <person name="Fulton L.A."/>
            <person name="Fulton R.E."/>
            <person name="Griffiths-Jones S."/>
            <person name="Harris T.W."/>
            <person name="Hillier L.W."/>
            <person name="Kamath R."/>
            <person name="Kuwabara P.E."/>
            <person name="Mardis E.R."/>
            <person name="Marra M.A."/>
            <person name="Miner T.L."/>
            <person name="Minx P."/>
            <person name="Mullikin J.C."/>
            <person name="Plumb R.W."/>
            <person name="Rogers J."/>
            <person name="Schein J.E."/>
            <person name="Sohrmann M."/>
            <person name="Spieth J."/>
            <person name="Stajich J.E."/>
            <person name="Wei C."/>
            <person name="Willey D."/>
            <person name="Wilson R.K."/>
            <person name="Durbin R."/>
            <person name="Waterston R.H."/>
        </authorList>
    </citation>
    <scope>NUCLEOTIDE SEQUENCE [LARGE SCALE GENOMIC DNA]</scope>
    <source>
        <strain evidence="1 2">AF16</strain>
    </source>
</reference>
<name>B6IJS7_CAEBR</name>
<reference evidence="1 2" key="2">
    <citation type="journal article" date="2011" name="PLoS Genet.">
        <title>Caenorhabditis briggsae recombinant inbred line genotypes reveal inter-strain incompatibility and the evolution of recombination.</title>
        <authorList>
            <person name="Ross J.A."/>
            <person name="Koboldt D.C."/>
            <person name="Staisch J.E."/>
            <person name="Chamberlin H.M."/>
            <person name="Gupta B.P."/>
            <person name="Miller R.D."/>
            <person name="Baird S.E."/>
            <person name="Haag E.S."/>
        </authorList>
    </citation>
    <scope>NUCLEOTIDE SEQUENCE [LARGE SCALE GENOMIC DNA]</scope>
    <source>
        <strain evidence="1 2">AF16</strain>
    </source>
</reference>
<proteinExistence type="predicted"/>
<protein>
    <submittedName>
        <fullName evidence="1">Protein CBG27985</fullName>
    </submittedName>
</protein>
<evidence type="ECO:0000313" key="1">
    <source>
        <dbReference type="EMBL" id="CAS00157.1"/>
    </source>
</evidence>
<accession>B6IJS7</accession>
<dbReference type="EMBL" id="HE601046">
    <property type="protein sequence ID" value="CAS00157.1"/>
    <property type="molecule type" value="Genomic_DNA"/>
</dbReference>
<dbReference type="RefSeq" id="XP_045099717.1">
    <property type="nucleotide sequence ID" value="XM_045240301.1"/>
</dbReference>
<keyword evidence="2" id="KW-1185">Reference proteome</keyword>
<dbReference type="HOGENOM" id="CLU_2742342_0_0_1"/>
<organism evidence="1 2">
    <name type="scientific">Caenorhabditis briggsae</name>
    <dbReference type="NCBI Taxonomy" id="6238"/>
    <lineage>
        <taxon>Eukaryota</taxon>
        <taxon>Metazoa</taxon>
        <taxon>Ecdysozoa</taxon>
        <taxon>Nematoda</taxon>
        <taxon>Chromadorea</taxon>
        <taxon>Rhabditida</taxon>
        <taxon>Rhabditina</taxon>
        <taxon>Rhabditomorpha</taxon>
        <taxon>Rhabditoidea</taxon>
        <taxon>Rhabditidae</taxon>
        <taxon>Peloderinae</taxon>
        <taxon>Caenorhabditis</taxon>
    </lineage>
</organism>
<dbReference type="GeneID" id="68919434"/>
<dbReference type="InParanoid" id="B6IJS7"/>
<dbReference type="CTD" id="68919434"/>
<evidence type="ECO:0000313" key="2">
    <source>
        <dbReference type="Proteomes" id="UP000008549"/>
    </source>
</evidence>
<dbReference type="KEGG" id="cbr:CBG_27985"/>
<sequence>MTTLSSSQEVLALEKVTNREYTLGHLHYLLPKPFGLMLTDGRDEEISGWLSTTRLVGSMINDRLLSSSPGD</sequence>
<dbReference type="Proteomes" id="UP000008549">
    <property type="component" value="Unassembled WGS sequence"/>
</dbReference>